<feature type="transmembrane region" description="Helical" evidence="1">
    <location>
        <begin position="20"/>
        <end position="42"/>
    </location>
</feature>
<comment type="caution">
    <text evidence="2">The sequence shown here is derived from an EMBL/GenBank/DDBJ whole genome shotgun (WGS) entry which is preliminary data.</text>
</comment>
<keyword evidence="1" id="KW-1133">Transmembrane helix</keyword>
<dbReference type="EMBL" id="LSRQ01001499">
    <property type="protein sequence ID" value="OAY77601.1"/>
    <property type="molecule type" value="Genomic_DNA"/>
</dbReference>
<keyword evidence="1" id="KW-0812">Transmembrane</keyword>
<evidence type="ECO:0000313" key="3">
    <source>
        <dbReference type="Proteomes" id="UP000092600"/>
    </source>
</evidence>
<sequence>MTPPSSGRAKQAPGPWGVSLLSFVVSWLRAAAWLFASFGAGASSRSPRYILSSVVRSFHRERLRLDLVYKRKVGT</sequence>
<accession>A0A199VL46</accession>
<organism evidence="2 3">
    <name type="scientific">Ananas comosus</name>
    <name type="common">Pineapple</name>
    <name type="synonym">Ananas ananas</name>
    <dbReference type="NCBI Taxonomy" id="4615"/>
    <lineage>
        <taxon>Eukaryota</taxon>
        <taxon>Viridiplantae</taxon>
        <taxon>Streptophyta</taxon>
        <taxon>Embryophyta</taxon>
        <taxon>Tracheophyta</taxon>
        <taxon>Spermatophyta</taxon>
        <taxon>Magnoliopsida</taxon>
        <taxon>Liliopsida</taxon>
        <taxon>Poales</taxon>
        <taxon>Bromeliaceae</taxon>
        <taxon>Bromelioideae</taxon>
        <taxon>Ananas</taxon>
    </lineage>
</organism>
<keyword evidence="1" id="KW-0472">Membrane</keyword>
<dbReference type="Proteomes" id="UP000092600">
    <property type="component" value="Unassembled WGS sequence"/>
</dbReference>
<evidence type="ECO:0000313" key="2">
    <source>
        <dbReference type="EMBL" id="OAY77601.1"/>
    </source>
</evidence>
<protein>
    <submittedName>
        <fullName evidence="2">Uncharacterized protein</fullName>
    </submittedName>
</protein>
<dbReference type="AlphaFoldDB" id="A0A199VL46"/>
<proteinExistence type="predicted"/>
<gene>
    <name evidence="2" type="ORF">ACMD2_07299</name>
</gene>
<name>A0A199VL46_ANACO</name>
<reference evidence="2 3" key="1">
    <citation type="journal article" date="2016" name="DNA Res.">
        <title>The draft genome of MD-2 pineapple using hybrid error correction of long reads.</title>
        <authorList>
            <person name="Redwan R.M."/>
            <person name="Saidin A."/>
            <person name="Kumar S.V."/>
        </authorList>
    </citation>
    <scope>NUCLEOTIDE SEQUENCE [LARGE SCALE GENOMIC DNA]</scope>
    <source>
        <strain evidence="3">cv. MD2</strain>
        <tissue evidence="2">Leaf</tissue>
    </source>
</reference>
<evidence type="ECO:0000256" key="1">
    <source>
        <dbReference type="SAM" id="Phobius"/>
    </source>
</evidence>